<dbReference type="Proteomes" id="UP000887576">
    <property type="component" value="Unplaced"/>
</dbReference>
<reference evidence="2" key="1">
    <citation type="submission" date="2022-11" db="UniProtKB">
        <authorList>
            <consortium name="WormBaseParasite"/>
        </authorList>
    </citation>
    <scope>IDENTIFICATION</scope>
</reference>
<evidence type="ECO:0000313" key="2">
    <source>
        <dbReference type="WBParaSite" id="JU765_v2.g11627.t1"/>
    </source>
</evidence>
<organism evidence="1 2">
    <name type="scientific">Panagrolaimus sp. JU765</name>
    <dbReference type="NCBI Taxonomy" id="591449"/>
    <lineage>
        <taxon>Eukaryota</taxon>
        <taxon>Metazoa</taxon>
        <taxon>Ecdysozoa</taxon>
        <taxon>Nematoda</taxon>
        <taxon>Chromadorea</taxon>
        <taxon>Rhabditida</taxon>
        <taxon>Tylenchina</taxon>
        <taxon>Panagrolaimomorpha</taxon>
        <taxon>Panagrolaimoidea</taxon>
        <taxon>Panagrolaimidae</taxon>
        <taxon>Panagrolaimus</taxon>
    </lineage>
</organism>
<name>A0AC34Q0F8_9BILA</name>
<evidence type="ECO:0000313" key="1">
    <source>
        <dbReference type="Proteomes" id="UP000887576"/>
    </source>
</evidence>
<dbReference type="WBParaSite" id="JU765_v2.g11627.t1">
    <property type="protein sequence ID" value="JU765_v2.g11627.t1"/>
    <property type="gene ID" value="JU765_v2.g11627"/>
</dbReference>
<accession>A0AC34Q0F8</accession>
<proteinExistence type="predicted"/>
<protein>
    <submittedName>
        <fullName evidence="2">Uncharacterized protein</fullName>
    </submittedName>
</protein>
<sequence>MAPTSDFMDNLIGFCQASSTRNFMLHQLVLHVDGFAETRQQLVSVLNDATRYIQDGGILKVLTRHVLSDNEMQWLVDSGLHAAGSATYNVRSGTFTYEIFEGNWGQVSLTLGFGSNVQ</sequence>